<dbReference type="InterPro" id="IPR043993">
    <property type="entry name" value="T4SS_pilin"/>
</dbReference>
<evidence type="ECO:0000313" key="4">
    <source>
        <dbReference type="Proteomes" id="UP000178774"/>
    </source>
</evidence>
<dbReference type="Proteomes" id="UP000178774">
    <property type="component" value="Unassembled WGS sequence"/>
</dbReference>
<evidence type="ECO:0000313" key="3">
    <source>
        <dbReference type="EMBL" id="OGZ66433.1"/>
    </source>
</evidence>
<feature type="transmembrane region" description="Helical" evidence="1">
    <location>
        <begin position="57"/>
        <end position="84"/>
    </location>
</feature>
<organism evidence="3 4">
    <name type="scientific">Candidatus Staskawiczbacteria bacterium RIFCSPHIGHO2_01_FULL_41_41</name>
    <dbReference type="NCBI Taxonomy" id="1802203"/>
    <lineage>
        <taxon>Bacteria</taxon>
        <taxon>Candidatus Staskawicziibacteriota</taxon>
    </lineage>
</organism>
<keyword evidence="1" id="KW-0472">Membrane</keyword>
<gene>
    <name evidence="3" type="ORF">A2822_01625</name>
</gene>
<proteinExistence type="predicted"/>
<dbReference type="AlphaFoldDB" id="A0A1G2HVF7"/>
<keyword evidence="2" id="KW-0732">Signal</keyword>
<sequence length="126" mass="12942">MNKKILFLLVLVVFLGAGGAVSAATISLPNPLCPNMQTPCAPGPACICGFADLIERIVFYLSTIIGILAVLMFVIAGIYFVISAGNPEKIKRARDIAIWAAIGVAISLAGTGLVAVVKSVIGATPS</sequence>
<name>A0A1G2HVF7_9BACT</name>
<feature type="chain" id="PRO_5009583184" evidence="2">
    <location>
        <begin position="24"/>
        <end position="126"/>
    </location>
</feature>
<accession>A0A1G2HVF7</accession>
<reference evidence="3 4" key="1">
    <citation type="journal article" date="2016" name="Nat. Commun.">
        <title>Thousands of microbial genomes shed light on interconnected biogeochemical processes in an aquifer system.</title>
        <authorList>
            <person name="Anantharaman K."/>
            <person name="Brown C.T."/>
            <person name="Hug L.A."/>
            <person name="Sharon I."/>
            <person name="Castelle C.J."/>
            <person name="Probst A.J."/>
            <person name="Thomas B.C."/>
            <person name="Singh A."/>
            <person name="Wilkins M.J."/>
            <person name="Karaoz U."/>
            <person name="Brodie E.L."/>
            <person name="Williams K.H."/>
            <person name="Hubbard S.S."/>
            <person name="Banfield J.F."/>
        </authorList>
    </citation>
    <scope>NUCLEOTIDE SEQUENCE [LARGE SCALE GENOMIC DNA]</scope>
</reference>
<feature type="transmembrane region" description="Helical" evidence="1">
    <location>
        <begin position="96"/>
        <end position="117"/>
    </location>
</feature>
<evidence type="ECO:0000256" key="1">
    <source>
        <dbReference type="SAM" id="Phobius"/>
    </source>
</evidence>
<dbReference type="EMBL" id="MHOP01000005">
    <property type="protein sequence ID" value="OGZ66433.1"/>
    <property type="molecule type" value="Genomic_DNA"/>
</dbReference>
<dbReference type="Pfam" id="PF18895">
    <property type="entry name" value="T4SS_pilin"/>
    <property type="match status" value="1"/>
</dbReference>
<feature type="signal peptide" evidence="2">
    <location>
        <begin position="1"/>
        <end position="23"/>
    </location>
</feature>
<evidence type="ECO:0000256" key="2">
    <source>
        <dbReference type="SAM" id="SignalP"/>
    </source>
</evidence>
<keyword evidence="1" id="KW-0812">Transmembrane</keyword>
<protein>
    <submittedName>
        <fullName evidence="3">Uncharacterized protein</fullName>
    </submittedName>
</protein>
<comment type="caution">
    <text evidence="3">The sequence shown here is derived from an EMBL/GenBank/DDBJ whole genome shotgun (WGS) entry which is preliminary data.</text>
</comment>
<keyword evidence="1" id="KW-1133">Transmembrane helix</keyword>